<evidence type="ECO:0000313" key="1">
    <source>
        <dbReference type="EMBL" id="MFM9332309.1"/>
    </source>
</evidence>
<reference evidence="1" key="1">
    <citation type="submission" date="2024-12" db="EMBL/GenBank/DDBJ databases">
        <authorList>
            <person name="Wu N."/>
        </authorList>
    </citation>
    <scope>NUCLEOTIDE SEQUENCE</scope>
    <source>
        <strain evidence="1">P15</strain>
    </source>
</reference>
<accession>A0ACC7P9Q6</accession>
<evidence type="ECO:0000313" key="2">
    <source>
        <dbReference type="Proteomes" id="UP001631969"/>
    </source>
</evidence>
<name>A0ACC7P9Q6_9BACL</name>
<keyword evidence="2" id="KW-1185">Reference proteome</keyword>
<gene>
    <name evidence="1" type="ORF">ACI1P1_28840</name>
</gene>
<sequence length="386" mass="43336">MKSPLPTLLQGAMIMMMAVGMTNHVFIIPALLRTSGRDAWLCIICSAPAMLLLLFTMRFIANKLGDEPLDSWIIRHAGRPVSVAFRLLFTLYAVVNIFSTMYETMLWTRINFLLNTPMGVTSLFLMLVCYRASSKGLRAIANTAGILLPLVCLFGFTIASINIKYKDYNQLFPMLEHGIWPVVNGTVYVMAGSFELLLFLLLQSGLRSKISLKSLLILGFCILGITFGPVIGAIVEFNPYEAVHLRFPAYEEWRLATVGKFLSQTDFLSIFQWLAGSFLRICLLLYVTVEMWQIKTDRKKNTTLLFICVVLVLIGLAPISDVYMHQITVDWLYPSNLALLALAAAGLGVIAAKAGRRGDSRGQSGQQRQRPRQQQRQQQRQQPEQS</sequence>
<organism evidence="1 2">
    <name type="scientific">Paenibacillus mesotrionivorans</name>
    <dbReference type="NCBI Taxonomy" id="3160968"/>
    <lineage>
        <taxon>Bacteria</taxon>
        <taxon>Bacillati</taxon>
        <taxon>Bacillota</taxon>
        <taxon>Bacilli</taxon>
        <taxon>Bacillales</taxon>
        <taxon>Paenibacillaceae</taxon>
        <taxon>Paenibacillus</taxon>
    </lineage>
</organism>
<protein>
    <submittedName>
        <fullName evidence="1">Endospore germination permease</fullName>
    </submittedName>
</protein>
<dbReference type="Proteomes" id="UP001631969">
    <property type="component" value="Unassembled WGS sequence"/>
</dbReference>
<dbReference type="EMBL" id="JBJURJ010000028">
    <property type="protein sequence ID" value="MFM9332309.1"/>
    <property type="molecule type" value="Genomic_DNA"/>
</dbReference>
<proteinExistence type="predicted"/>
<comment type="caution">
    <text evidence="1">The sequence shown here is derived from an EMBL/GenBank/DDBJ whole genome shotgun (WGS) entry which is preliminary data.</text>
</comment>